<dbReference type="AlphaFoldDB" id="A0A329RYK5"/>
<dbReference type="OrthoDB" id="93184at2759"/>
<evidence type="ECO:0000259" key="1">
    <source>
        <dbReference type="Pfam" id="PF13843"/>
    </source>
</evidence>
<organism evidence="2 3">
    <name type="scientific">Phytophthora cactorum</name>
    <dbReference type="NCBI Taxonomy" id="29920"/>
    <lineage>
        <taxon>Eukaryota</taxon>
        <taxon>Sar</taxon>
        <taxon>Stramenopiles</taxon>
        <taxon>Oomycota</taxon>
        <taxon>Peronosporomycetes</taxon>
        <taxon>Peronosporales</taxon>
        <taxon>Peronosporaceae</taxon>
        <taxon>Phytophthora</taxon>
    </lineage>
</organism>
<evidence type="ECO:0000313" key="3">
    <source>
        <dbReference type="Proteomes" id="UP000251314"/>
    </source>
</evidence>
<dbReference type="VEuPathDB" id="FungiDB:PC110_g14230"/>
<feature type="domain" description="PiggyBac transposable element-derived protein" evidence="1">
    <location>
        <begin position="1"/>
        <end position="274"/>
    </location>
</feature>
<name>A0A329RYK5_9STRA</name>
<gene>
    <name evidence="2" type="ORF">PC110_g14230</name>
</gene>
<protein>
    <recommendedName>
        <fullName evidence="1">PiggyBac transposable element-derived protein domain-containing protein</fullName>
    </recommendedName>
</protein>
<proteinExistence type="predicted"/>
<comment type="caution">
    <text evidence="2">The sequence shown here is derived from an EMBL/GenBank/DDBJ whole genome shotgun (WGS) entry which is preliminary data.</text>
</comment>
<evidence type="ECO:0000313" key="2">
    <source>
        <dbReference type="EMBL" id="RAW29400.1"/>
    </source>
</evidence>
<dbReference type="STRING" id="29920.A0A329RYK5"/>
<dbReference type="Pfam" id="PF13843">
    <property type="entry name" value="DDE_Tnp_1_7"/>
    <property type="match status" value="1"/>
</dbReference>
<dbReference type="PANTHER" id="PTHR46599">
    <property type="entry name" value="PIGGYBAC TRANSPOSABLE ELEMENT-DERIVED PROTEIN 4"/>
    <property type="match status" value="1"/>
</dbReference>
<reference evidence="2 3" key="1">
    <citation type="submission" date="2018-01" db="EMBL/GenBank/DDBJ databases">
        <title>Draft genome of the strawberry crown rot pathogen Phytophthora cactorum.</title>
        <authorList>
            <person name="Armitage A.D."/>
            <person name="Lysoe E."/>
            <person name="Nellist C.F."/>
            <person name="Harrison R.J."/>
            <person name="Brurberg M.B."/>
        </authorList>
    </citation>
    <scope>NUCLEOTIDE SEQUENCE [LARGE SCALE GENOMIC DNA]</scope>
    <source>
        <strain evidence="2 3">10300</strain>
    </source>
</reference>
<dbReference type="PANTHER" id="PTHR46599:SF3">
    <property type="entry name" value="PIGGYBAC TRANSPOSABLE ELEMENT-DERIVED PROTEIN 4"/>
    <property type="match status" value="1"/>
</dbReference>
<dbReference type="Proteomes" id="UP000251314">
    <property type="component" value="Unassembled WGS sequence"/>
</dbReference>
<dbReference type="EMBL" id="MJFZ01000429">
    <property type="protein sequence ID" value="RAW29400.1"/>
    <property type="molecule type" value="Genomic_DNA"/>
</dbReference>
<accession>A0A329RYK5</accession>
<dbReference type="InterPro" id="IPR029526">
    <property type="entry name" value="PGBD"/>
</dbReference>
<keyword evidence="3" id="KW-1185">Reference proteome</keyword>
<sequence length="372" mass="42393">MARERFRSIKRFLHVADNHDPAAAKDSAWKIRPVLVTLEKTIKEGYVLGSRVAIDEGMLPSHNRRNSTRMYMKDRPHKWGTKCVMPCCAESGYCKRLAVDVGRKKDKGVLNRWTPRVVQPLSYETLLPLAQQLRTMGFNFVGTIQKNRKGWCKGVEYPFKKRPADFRRGSFKMAVARINPGLVPLAWVDNRAVYFLASKVGTEMTTAQRREKSGEQSAVPCPGIAAEYQRYMGGVDRHDQLRLQSYSMQLAARFPKYYKSLFIGLVHMAVVNAYIVHSHMWEKQRMKKLSHNVFLARLHKQLIRQTETAFTQTTGASPATTVVPEQGVPVHGGYALVQTADTRVNNGVQRLRQRQCKVCTCYKPEGKRRGGH</sequence>